<comment type="caution">
    <text evidence="1">The sequence shown here is derived from an EMBL/GenBank/DDBJ whole genome shotgun (WGS) entry which is preliminary data.</text>
</comment>
<sequence>MPRNEHRVRPKVSGLASFTFLRREAIVSAFTISAPRSCRERRERPIVGRHKLLMHLRRAFVNHHRLRIRLECRRSTKNAHR</sequence>
<dbReference type="Proteomes" id="UP001430953">
    <property type="component" value="Unassembled WGS sequence"/>
</dbReference>
<organism evidence="1 2">
    <name type="scientific">Cardiocondyla obscurior</name>
    <dbReference type="NCBI Taxonomy" id="286306"/>
    <lineage>
        <taxon>Eukaryota</taxon>
        <taxon>Metazoa</taxon>
        <taxon>Ecdysozoa</taxon>
        <taxon>Arthropoda</taxon>
        <taxon>Hexapoda</taxon>
        <taxon>Insecta</taxon>
        <taxon>Pterygota</taxon>
        <taxon>Neoptera</taxon>
        <taxon>Endopterygota</taxon>
        <taxon>Hymenoptera</taxon>
        <taxon>Apocrita</taxon>
        <taxon>Aculeata</taxon>
        <taxon>Formicoidea</taxon>
        <taxon>Formicidae</taxon>
        <taxon>Myrmicinae</taxon>
        <taxon>Cardiocondyla</taxon>
    </lineage>
</organism>
<gene>
    <name evidence="1" type="ORF">PUN28_002020</name>
</gene>
<dbReference type="EMBL" id="JADYXP020000002">
    <property type="protein sequence ID" value="KAL0130135.1"/>
    <property type="molecule type" value="Genomic_DNA"/>
</dbReference>
<name>A0AAW2GS81_9HYME</name>
<proteinExistence type="predicted"/>
<accession>A0AAW2GS81</accession>
<protein>
    <submittedName>
        <fullName evidence="1">Uncharacterized protein</fullName>
    </submittedName>
</protein>
<evidence type="ECO:0000313" key="2">
    <source>
        <dbReference type="Proteomes" id="UP001430953"/>
    </source>
</evidence>
<keyword evidence="2" id="KW-1185">Reference proteome</keyword>
<reference evidence="1 2" key="1">
    <citation type="submission" date="2023-03" db="EMBL/GenBank/DDBJ databases">
        <title>High recombination rates correlate with genetic variation in Cardiocondyla obscurior ants.</title>
        <authorList>
            <person name="Errbii M."/>
        </authorList>
    </citation>
    <scope>NUCLEOTIDE SEQUENCE [LARGE SCALE GENOMIC DNA]</scope>
    <source>
        <strain evidence="1">Alpha-2009</strain>
        <tissue evidence="1">Whole body</tissue>
    </source>
</reference>
<evidence type="ECO:0000313" key="1">
    <source>
        <dbReference type="EMBL" id="KAL0130135.1"/>
    </source>
</evidence>
<dbReference type="AlphaFoldDB" id="A0AAW2GS81"/>